<keyword evidence="1" id="KW-0812">Transmembrane</keyword>
<feature type="transmembrane region" description="Helical" evidence="1">
    <location>
        <begin position="452"/>
        <end position="471"/>
    </location>
</feature>
<comment type="caution">
    <text evidence="2">The sequence shown here is derived from an EMBL/GenBank/DDBJ whole genome shotgun (WGS) entry which is preliminary data.</text>
</comment>
<proteinExistence type="predicted"/>
<dbReference type="EMBL" id="QFWX01000001">
    <property type="protein sequence ID" value="PXX93232.1"/>
    <property type="molecule type" value="Genomic_DNA"/>
</dbReference>
<dbReference type="RefSeq" id="WP_114611163.1">
    <property type="nucleotide sequence ID" value="NZ_QFWX01000001.1"/>
</dbReference>
<evidence type="ECO:0008006" key="4">
    <source>
        <dbReference type="Google" id="ProtNLM"/>
    </source>
</evidence>
<reference evidence="2 3" key="2">
    <citation type="submission" date="2018-06" db="EMBL/GenBank/DDBJ databases">
        <title>Marinobactersediminissp. nov, a moderately halophilic bacterium isolated from marine solar saltern.</title>
        <authorList>
            <person name="Zhang Y."/>
        </authorList>
    </citation>
    <scope>NUCLEOTIDE SEQUENCE [LARGE SCALE GENOMIC DNA]</scope>
    <source>
        <strain evidence="2 3">F01</strain>
    </source>
</reference>
<dbReference type="AlphaFoldDB" id="A0A2V3ZPE8"/>
<dbReference type="Proteomes" id="UP000253987">
    <property type="component" value="Unassembled WGS sequence"/>
</dbReference>
<keyword evidence="1" id="KW-1133">Transmembrane helix</keyword>
<gene>
    <name evidence="2" type="ORF">DIT71_00020</name>
</gene>
<reference evidence="3" key="1">
    <citation type="submission" date="2018-05" db="EMBL/GenBank/DDBJ databases">
        <authorList>
            <person name="Lu D."/>
        </authorList>
    </citation>
    <scope>NUCLEOTIDE SEQUENCE [LARGE SCALE GENOMIC DNA]</scope>
    <source>
        <strain evidence="3">F01</strain>
    </source>
</reference>
<accession>A0A2V3ZPE8</accession>
<evidence type="ECO:0000313" key="2">
    <source>
        <dbReference type="EMBL" id="PXX93232.1"/>
    </source>
</evidence>
<organism evidence="2 3">
    <name type="scientific">Marinobacter vulgaris</name>
    <dbReference type="NCBI Taxonomy" id="1928331"/>
    <lineage>
        <taxon>Bacteria</taxon>
        <taxon>Pseudomonadati</taxon>
        <taxon>Pseudomonadota</taxon>
        <taxon>Gammaproteobacteria</taxon>
        <taxon>Pseudomonadales</taxon>
        <taxon>Marinobacteraceae</taxon>
        <taxon>Marinobacter</taxon>
    </lineage>
</organism>
<keyword evidence="1" id="KW-0472">Membrane</keyword>
<feature type="transmembrane region" description="Helical" evidence="1">
    <location>
        <begin position="420"/>
        <end position="440"/>
    </location>
</feature>
<dbReference type="OrthoDB" id="7366205at2"/>
<name>A0A2V3ZPE8_9GAMM</name>
<feature type="transmembrane region" description="Helical" evidence="1">
    <location>
        <begin position="491"/>
        <end position="512"/>
    </location>
</feature>
<protein>
    <recommendedName>
        <fullName evidence="4">Pentapeptide repeat-containing protein</fullName>
    </recommendedName>
</protein>
<evidence type="ECO:0000256" key="1">
    <source>
        <dbReference type="SAM" id="Phobius"/>
    </source>
</evidence>
<keyword evidence="3" id="KW-1185">Reference proteome</keyword>
<sequence length="519" mass="58576">MINSGDEESDDEHFLTIDEKRRSDLERFKLGPRVWNKWVDEHPNESVDFQFAVFDSGSEILDFEPYKFPSGTINFEQARFLGRVSFSGVKFVCKDLLFHKAIFSESEIDNTAGFWIFFINTEFNCETLDFAEAMFHEGVSFSSAKFVCSEIFFSNCSFLAGDFTDKLRVDFGQCKIDCRYFGFNGSVFGDTSKPLEDHLANFSDAVIRAETLSIGQTSFRFFRILFDNAQIEARRFDLNNLSCEECSLSMAAMSFTGTMIFSPETWTDCPLLSMNAAVIEGSLTLDNISGPTSLDLRLLSVSRTLFLTNIDIDPLMLRPPTQRPAIAEHHSVEWFKMTRPTLYCLSAHALKTTFGKEVYPEDEHLLFRALKILAEDSGNHRLALDANAVEYRADFRHAYTGVHLLLVQMYSIFSDYGRSVFRPIIGLTLFYLLTIIFYLTQTTKTVSASMEGAITLASANLFPFTSASVAARSTALLSLFDNLHAVPGIVMMFGIVHGVISAVLVFLVALALRNMFRLR</sequence>
<evidence type="ECO:0000313" key="3">
    <source>
        <dbReference type="Proteomes" id="UP000253987"/>
    </source>
</evidence>